<dbReference type="OrthoDB" id="4706173at2"/>
<gene>
    <name evidence="2" type="ORF">VM95_17750</name>
</gene>
<keyword evidence="3" id="KW-1185">Reference proteome</keyword>
<reference evidence="2 3" key="1">
    <citation type="submission" date="2015-02" db="EMBL/GenBank/DDBJ databases">
        <authorList>
            <person name="Ju K.-S."/>
            <person name="Doroghazi J.R."/>
            <person name="Metcalf W."/>
        </authorList>
    </citation>
    <scope>NUCLEOTIDE SEQUENCE [LARGE SCALE GENOMIC DNA]</scope>
    <source>
        <strain evidence="2 3">ATCC 31215</strain>
    </source>
</reference>
<name>A0A0F2TFI5_STRR3</name>
<dbReference type="SUPFAM" id="SSF56112">
    <property type="entry name" value="Protein kinase-like (PK-like)"/>
    <property type="match status" value="1"/>
</dbReference>
<dbReference type="EMBL" id="JZKH01000033">
    <property type="protein sequence ID" value="KJS61025.1"/>
    <property type="molecule type" value="Genomic_DNA"/>
</dbReference>
<dbReference type="PANTHER" id="PTHR21310">
    <property type="entry name" value="AMINOGLYCOSIDE PHOSPHOTRANSFERASE-RELATED-RELATED"/>
    <property type="match status" value="1"/>
</dbReference>
<evidence type="ECO:0000313" key="3">
    <source>
        <dbReference type="Proteomes" id="UP000033699"/>
    </source>
</evidence>
<protein>
    <submittedName>
        <fullName evidence="2">Aminoglycoside phosphotransferase</fullName>
    </submittedName>
</protein>
<sequence>MIEKHSAGHTAGPTEEWGATRRWVEGLLAPGERIVGARTLQGGWTSRMRRLDVEGGAGEGGDDPAGPGYALVLRSFVKPFYLRHAENMLAREAQVLRQLEPSAVPTARLCAVDATGEFCDHPSLVMTLLPGTVRLAEDGDVDRRITLLAGQLAAVHALEVPAEQRPRDWQAWTAPDRVAVPEGTARPDLWRRAIAVIDRPAPAHRACFLHRDFHPGNVLFTGAGEELAVSGVVDWVETSWGPTDLDVAHCSTALVLLHGVEAGMSLADRYQEAGGRLSEAPGDHLYWRVLDALAFAPDAEKVAVPWRGLGRTDLTPEVLTGRLEDYLQALLARYA</sequence>
<dbReference type="Proteomes" id="UP000033699">
    <property type="component" value="Unassembled WGS sequence"/>
</dbReference>
<dbReference type="InterPro" id="IPR002575">
    <property type="entry name" value="Aminoglycoside_PTrfase"/>
</dbReference>
<dbReference type="Gene3D" id="3.90.1200.10">
    <property type="match status" value="1"/>
</dbReference>
<organism evidence="2 3">
    <name type="scientific">Streptomyces rubellomurinus (strain ATCC 31215)</name>
    <dbReference type="NCBI Taxonomy" id="359131"/>
    <lineage>
        <taxon>Bacteria</taxon>
        <taxon>Bacillati</taxon>
        <taxon>Actinomycetota</taxon>
        <taxon>Actinomycetes</taxon>
        <taxon>Kitasatosporales</taxon>
        <taxon>Streptomycetaceae</taxon>
        <taxon>Streptomyces</taxon>
    </lineage>
</organism>
<evidence type="ECO:0000259" key="1">
    <source>
        <dbReference type="Pfam" id="PF01636"/>
    </source>
</evidence>
<feature type="domain" description="Aminoglycoside phosphotransferase" evidence="1">
    <location>
        <begin position="74"/>
        <end position="275"/>
    </location>
</feature>
<proteinExistence type="predicted"/>
<dbReference type="RefSeq" id="WP_045697895.1">
    <property type="nucleotide sequence ID" value="NZ_JZKH01000033.1"/>
</dbReference>
<keyword evidence="2" id="KW-0808">Transferase</keyword>
<dbReference type="AlphaFoldDB" id="A0A0F2TFI5"/>
<comment type="caution">
    <text evidence="2">The sequence shown here is derived from an EMBL/GenBank/DDBJ whole genome shotgun (WGS) entry which is preliminary data.</text>
</comment>
<dbReference type="InterPro" id="IPR011009">
    <property type="entry name" value="Kinase-like_dom_sf"/>
</dbReference>
<dbReference type="GO" id="GO:0016740">
    <property type="term" value="F:transferase activity"/>
    <property type="evidence" value="ECO:0007669"/>
    <property type="project" value="UniProtKB-KW"/>
</dbReference>
<accession>A0A0F2TFI5</accession>
<evidence type="ECO:0000313" key="2">
    <source>
        <dbReference type="EMBL" id="KJS61025.1"/>
    </source>
</evidence>
<dbReference type="Pfam" id="PF01636">
    <property type="entry name" value="APH"/>
    <property type="match status" value="1"/>
</dbReference>
<dbReference type="PATRIC" id="fig|359131.3.peg.4141"/>
<dbReference type="InterPro" id="IPR051678">
    <property type="entry name" value="AGP_Transferase"/>
</dbReference>